<evidence type="ECO:0000259" key="1">
    <source>
        <dbReference type="SMART" id="SM00849"/>
    </source>
</evidence>
<gene>
    <name evidence="2" type="ORF">BOW53_15145</name>
</gene>
<dbReference type="RefSeq" id="WP_078484929.1">
    <property type="nucleotide sequence ID" value="NZ_MPRL01000082.1"/>
</dbReference>
<evidence type="ECO:0000313" key="3">
    <source>
        <dbReference type="Proteomes" id="UP000191110"/>
    </source>
</evidence>
<proteinExistence type="predicted"/>
<accession>A0A1T2L0M6</accession>
<comment type="caution">
    <text evidence="2">The sequence shown here is derived from an EMBL/GenBank/DDBJ whole genome shotgun (WGS) entry which is preliminary data.</text>
</comment>
<dbReference type="Pfam" id="PF00753">
    <property type="entry name" value="Lactamase_B"/>
    <property type="match status" value="1"/>
</dbReference>
<dbReference type="EMBL" id="MPRL01000082">
    <property type="protein sequence ID" value="OOZ38560.1"/>
    <property type="molecule type" value="Genomic_DNA"/>
</dbReference>
<dbReference type="InterPro" id="IPR050855">
    <property type="entry name" value="NDM-1-like"/>
</dbReference>
<dbReference type="InterPro" id="IPR001279">
    <property type="entry name" value="Metallo-B-lactamas"/>
</dbReference>
<dbReference type="SMART" id="SM00849">
    <property type="entry name" value="Lactamase_B"/>
    <property type="match status" value="1"/>
</dbReference>
<dbReference type="Gene3D" id="3.60.15.10">
    <property type="entry name" value="Ribonuclease Z/Hydroxyacylglutathione hydrolase-like"/>
    <property type="match status" value="1"/>
</dbReference>
<dbReference type="Proteomes" id="UP000191110">
    <property type="component" value="Unassembled WGS sequence"/>
</dbReference>
<dbReference type="OrthoDB" id="9769598at2"/>
<dbReference type="SUPFAM" id="SSF56281">
    <property type="entry name" value="Metallo-hydrolase/oxidoreductase"/>
    <property type="match status" value="1"/>
</dbReference>
<dbReference type="PANTHER" id="PTHR42951">
    <property type="entry name" value="METALLO-BETA-LACTAMASE DOMAIN-CONTAINING"/>
    <property type="match status" value="1"/>
</dbReference>
<sequence>MRRSSQRLLIVVALIPFFALLGNRDEEPQTPAPIVAAPASQTTVTADISSHQSSVDFKLPYLPRSVINTKEIPNHVLKADAADSEPLPYYEIARDTFMFYGSIALTDEDNRGWNGNAGFVITNEGVVVIDSLGTPKLGERMIATIRSLTEQPIRYLIITHNHPDHSYGSVAFARLEGVTIIGHEGTIDYLESDLIDHSVNYRRELLPKDMAGFSPITPDILIGGETFSSKTIELGGEQFNIYNVDRHHSFGDLVVEQVNEKVIWISDLAFNQRTTYMADGSSEKSVRGQVWLLEKFADAKLMVPGHGSAQTAPFPMVSKTLVYMQRLRTLMSNAIENDIDMQEAIESADFKDWQETRLYEENQGSNAHFVYREMEEELF</sequence>
<name>A0A1T2L0M6_9GAMM</name>
<evidence type="ECO:0000313" key="2">
    <source>
        <dbReference type="EMBL" id="OOZ38560.1"/>
    </source>
</evidence>
<reference evidence="2 3" key="1">
    <citation type="submission" date="2016-11" db="EMBL/GenBank/DDBJ databases">
        <title>Mixed transmission modes and dynamic genome evolution in an obligate animal-bacterial symbiosis.</title>
        <authorList>
            <person name="Russell S.L."/>
            <person name="Corbett-Detig R.B."/>
            <person name="Cavanaugh C.M."/>
        </authorList>
    </citation>
    <scope>NUCLEOTIDE SEQUENCE [LARGE SCALE GENOMIC DNA]</scope>
    <source>
        <strain evidence="2">Sveles-Q1</strain>
    </source>
</reference>
<organism evidence="2 3">
    <name type="scientific">Solemya pervernicosa gill symbiont</name>
    <dbReference type="NCBI Taxonomy" id="642797"/>
    <lineage>
        <taxon>Bacteria</taxon>
        <taxon>Pseudomonadati</taxon>
        <taxon>Pseudomonadota</taxon>
        <taxon>Gammaproteobacteria</taxon>
        <taxon>sulfur-oxidizing symbionts</taxon>
    </lineage>
</organism>
<keyword evidence="3" id="KW-1185">Reference proteome</keyword>
<feature type="domain" description="Metallo-beta-lactamase" evidence="1">
    <location>
        <begin position="114"/>
        <end position="306"/>
    </location>
</feature>
<dbReference type="CDD" id="cd16282">
    <property type="entry name" value="metallo-hydrolase-like_MBL-fold"/>
    <property type="match status" value="1"/>
</dbReference>
<protein>
    <recommendedName>
        <fullName evidence="1">Metallo-beta-lactamase domain-containing protein</fullName>
    </recommendedName>
</protein>
<dbReference type="PANTHER" id="PTHR42951:SF20">
    <property type="entry name" value="BETA LACTAMASE"/>
    <property type="match status" value="1"/>
</dbReference>
<dbReference type="AlphaFoldDB" id="A0A1T2L0M6"/>
<dbReference type="InterPro" id="IPR036866">
    <property type="entry name" value="RibonucZ/Hydroxyglut_hydro"/>
</dbReference>